<keyword evidence="1" id="KW-0255">Endonuclease</keyword>
<evidence type="ECO:0000313" key="1">
    <source>
        <dbReference type="EMBL" id="KAI4470093.1"/>
    </source>
</evidence>
<keyword evidence="1" id="KW-0378">Hydrolase</keyword>
<name>A0ACB9TT37_HOLOL</name>
<dbReference type="Proteomes" id="UP001056778">
    <property type="component" value="Chromosome 1"/>
</dbReference>
<evidence type="ECO:0000313" key="2">
    <source>
        <dbReference type="Proteomes" id="UP001056778"/>
    </source>
</evidence>
<sequence length="474" mass="52870">MSVTCSICNGAVNVENEMSCDLCRGIIHTTCSNLSRLEVQCIRSKNRKLIYYCPTCNDFKLQLAKMNELSSLVSSLQEEVKALKSERVISSAATVDNIDSPIVDNVLQEMAEREKRKSNLVIFNLPEMENGSRSDQISEDVSSVRDILANLGVVVDQVHPLRLGKFDPTHLHRKRPIKITLSSSGLVSSALRESSKLKSIDKYKSIFLTNDKTPLQSSLYKAVKQQLNQRIAAAQIHLLYQNVRGLRTKTKEMYLSALSSSADLILLTETWLSDDVGDGELFDSTHGILRKDRDFAEVGKSTGGGVLLAASNNLRPFNCDVSHLSRLVPLVDVIISKCNLLSQTVHFIVLYVPPQIDNDNYEVFFESLALGLIDKKVVICGDFNCPKFNALDNTNDRRYNILCNFMNMLQLSQLNTVLNSQNKLLDLVLTNLNCNVTIERDQHPLVPEDNYHPALSFMISLTSQSTVISLAGRG</sequence>
<keyword evidence="1" id="KW-0540">Nuclease</keyword>
<proteinExistence type="predicted"/>
<protein>
    <submittedName>
        <fullName evidence="1">Endonuclease-reverse transcriptase</fullName>
    </submittedName>
</protein>
<dbReference type="EMBL" id="CM043015">
    <property type="protein sequence ID" value="KAI4470093.1"/>
    <property type="molecule type" value="Genomic_DNA"/>
</dbReference>
<comment type="caution">
    <text evidence="1">The sequence shown here is derived from an EMBL/GenBank/DDBJ whole genome shotgun (WGS) entry which is preliminary data.</text>
</comment>
<keyword evidence="2" id="KW-1185">Reference proteome</keyword>
<accession>A0ACB9TT37</accession>
<organism evidence="1 2">
    <name type="scientific">Holotrichia oblita</name>
    <name type="common">Chafer beetle</name>
    <dbReference type="NCBI Taxonomy" id="644536"/>
    <lineage>
        <taxon>Eukaryota</taxon>
        <taxon>Metazoa</taxon>
        <taxon>Ecdysozoa</taxon>
        <taxon>Arthropoda</taxon>
        <taxon>Hexapoda</taxon>
        <taxon>Insecta</taxon>
        <taxon>Pterygota</taxon>
        <taxon>Neoptera</taxon>
        <taxon>Endopterygota</taxon>
        <taxon>Coleoptera</taxon>
        <taxon>Polyphaga</taxon>
        <taxon>Scarabaeiformia</taxon>
        <taxon>Scarabaeidae</taxon>
        <taxon>Melolonthinae</taxon>
        <taxon>Holotrichia</taxon>
    </lineage>
</organism>
<gene>
    <name evidence="1" type="ORF">MML48_1g05216</name>
</gene>
<reference evidence="1" key="1">
    <citation type="submission" date="2022-04" db="EMBL/GenBank/DDBJ databases">
        <title>Chromosome-scale genome assembly of Holotrichia oblita Faldermann.</title>
        <authorList>
            <person name="Rongchong L."/>
        </authorList>
    </citation>
    <scope>NUCLEOTIDE SEQUENCE</scope>
    <source>
        <strain evidence="1">81SQS9</strain>
    </source>
</reference>